<dbReference type="GO" id="GO:0031405">
    <property type="term" value="F:lipoic acid binding"/>
    <property type="evidence" value="ECO:0007669"/>
    <property type="project" value="TreeGrafter"/>
</dbReference>
<sequence>MEVDYESVEAVRRVHRSQWKESEGFSLTYLPFIIHAVARSLAEFPRINASINDTDLVIHDEINIGVAVDLDFEGLVVPVIREVDQLPLTELARQIVHVAEQARARKLAPDDMAGGTFTITNAGPFGTLLQFPIINQPQVAILSTDGISRKPAVVTDTEGNESIEIRSIGILALAWDHRAFDGAYAASFLRRIRDLIEGTDWESEI</sequence>
<feature type="domain" description="2-oxoacid dehydrogenase acyltransferase catalytic" evidence="4">
    <location>
        <begin position="2"/>
        <end position="197"/>
    </location>
</feature>
<dbReference type="Pfam" id="PF00198">
    <property type="entry name" value="2-oxoacid_dh"/>
    <property type="match status" value="1"/>
</dbReference>
<reference evidence="5" key="1">
    <citation type="submission" date="2010-01" db="EMBL/GenBank/DDBJ databases">
        <title>Genome fragments of uncultured bacteria from the North Pacific subtropical Gyre.</title>
        <authorList>
            <person name="Pham V.D."/>
            <person name="Delong E.F."/>
        </authorList>
    </citation>
    <scope>NUCLEOTIDE SEQUENCE</scope>
</reference>
<dbReference type="InterPro" id="IPR023213">
    <property type="entry name" value="CAT-like_dom_sf"/>
</dbReference>
<evidence type="ECO:0000256" key="3">
    <source>
        <dbReference type="ARBA" id="ARBA00023315"/>
    </source>
</evidence>
<dbReference type="GO" id="GO:0005737">
    <property type="term" value="C:cytoplasm"/>
    <property type="evidence" value="ECO:0007669"/>
    <property type="project" value="TreeGrafter"/>
</dbReference>
<comment type="cofactor">
    <cofactor evidence="1">
        <name>(R)-lipoate</name>
        <dbReference type="ChEBI" id="CHEBI:83088"/>
    </cofactor>
</comment>
<dbReference type="InterPro" id="IPR050743">
    <property type="entry name" value="2-oxoacid_DH_E2_comp"/>
</dbReference>
<proteinExistence type="predicted"/>
<dbReference type="PANTHER" id="PTHR43178:SF5">
    <property type="entry name" value="LIPOAMIDE ACYLTRANSFERASE COMPONENT OF BRANCHED-CHAIN ALPHA-KETO ACID DEHYDROGENASE COMPLEX, MITOCHONDRIAL"/>
    <property type="match status" value="1"/>
</dbReference>
<dbReference type="SUPFAM" id="SSF52777">
    <property type="entry name" value="CoA-dependent acyltransferases"/>
    <property type="match status" value="1"/>
</dbReference>
<protein>
    <submittedName>
        <fullName evidence="5">Pyruvate/2-oxoglutarate dehydrogenase complex, dihydrolipoamide acyltransferase (E2) component, and related enzymes</fullName>
    </submittedName>
</protein>
<keyword evidence="3 5" id="KW-0012">Acyltransferase</keyword>
<evidence type="ECO:0000256" key="2">
    <source>
        <dbReference type="ARBA" id="ARBA00022679"/>
    </source>
</evidence>
<dbReference type="PANTHER" id="PTHR43178">
    <property type="entry name" value="DIHYDROLIPOAMIDE ACETYLTRANSFERASE COMPONENT OF PYRUVATE DEHYDROGENASE COMPLEX"/>
    <property type="match status" value="1"/>
</dbReference>
<keyword evidence="2 5" id="KW-0808">Transferase</keyword>
<dbReference type="Gene3D" id="3.30.559.10">
    <property type="entry name" value="Chloramphenicol acetyltransferase-like domain"/>
    <property type="match status" value="1"/>
</dbReference>
<keyword evidence="5" id="KW-0670">Pyruvate</keyword>
<evidence type="ECO:0000313" key="5">
    <source>
        <dbReference type="EMBL" id="ADI22929.1"/>
    </source>
</evidence>
<name>E7C655_9ACTN</name>
<dbReference type="InterPro" id="IPR001078">
    <property type="entry name" value="2-oxoacid_DH_actylTfrase"/>
</dbReference>
<evidence type="ECO:0000259" key="4">
    <source>
        <dbReference type="Pfam" id="PF00198"/>
    </source>
</evidence>
<dbReference type="GO" id="GO:0016407">
    <property type="term" value="F:acetyltransferase activity"/>
    <property type="evidence" value="ECO:0007669"/>
    <property type="project" value="TreeGrafter"/>
</dbReference>
<accession>E7C655</accession>
<evidence type="ECO:0000256" key="1">
    <source>
        <dbReference type="ARBA" id="ARBA00001938"/>
    </source>
</evidence>
<dbReference type="EMBL" id="GU568001">
    <property type="protein sequence ID" value="ADI22929.1"/>
    <property type="molecule type" value="Genomic_DNA"/>
</dbReference>
<organism evidence="5">
    <name type="scientific">uncultured actinobacterium HF0500_35G12</name>
    <dbReference type="NCBI Taxonomy" id="723604"/>
    <lineage>
        <taxon>Bacteria</taxon>
        <taxon>Bacillati</taxon>
        <taxon>Actinomycetota</taxon>
        <taxon>Actinomycetes</taxon>
        <taxon>marine Actinobacteria clade</taxon>
        <taxon>environmental samples</taxon>
    </lineage>
</organism>
<dbReference type="AlphaFoldDB" id="E7C655"/>